<organism evidence="1 2">
    <name type="scientific">Pedobacter cryoconitis</name>
    <dbReference type="NCBI Taxonomy" id="188932"/>
    <lineage>
        <taxon>Bacteria</taxon>
        <taxon>Pseudomonadati</taxon>
        <taxon>Bacteroidota</taxon>
        <taxon>Sphingobacteriia</taxon>
        <taxon>Sphingobacteriales</taxon>
        <taxon>Sphingobacteriaceae</taxon>
        <taxon>Pedobacter</taxon>
    </lineage>
</organism>
<dbReference type="InterPro" id="IPR024079">
    <property type="entry name" value="MetalloPept_cat_dom_sf"/>
</dbReference>
<dbReference type="GO" id="GO:0008237">
    <property type="term" value="F:metallopeptidase activity"/>
    <property type="evidence" value="ECO:0007669"/>
    <property type="project" value="InterPro"/>
</dbReference>
<dbReference type="RefSeq" id="WP_068404304.1">
    <property type="nucleotide sequence ID" value="NZ_CP014504.1"/>
</dbReference>
<dbReference type="KEGG" id="pcm:AY601_3999"/>
<dbReference type="InterPro" id="IPR024653">
    <property type="entry name" value="Peptidase_M10/M27/M57"/>
</dbReference>
<sequence length="431" mass="46546">MKKNLYLTLLVVCVISFSCKKKTIDQPDHSDKISADVIESIKKKGFNTDGIIRYKDGYIVEGDIFFDSKSLLKEKPESPVLNIAKSEQYKTYNLVSGTARVITISCNLGSPYSEALDQVISNYNALQLRIIFQRAASGANINVAGMNQGRNPDGSIILGISAGFPDINGNPAPSFSINTNSLAVPPSTSIAKIAEIMQHEIGHAIGLRHTDYMTRASCGRNVNETETEVGAALIPGTPSGYDYESYMLACTDMNGQARIFNANDIIALKYLYGGPERIARTIKSISFNNVFLRMSGLGLTQARASGGGVVNCQYGATVFEKFYFVPQSDGSYLIESAVFPNVFLRLDGAGVQFGYAGGTVNAQYGAGPYEKFLVLKNLDDSYSIWSTAFYGTCLQIDGNGVTQPDANGSGAVKALNLMPAEWESFTISPAL</sequence>
<dbReference type="OrthoDB" id="785995at2"/>
<name>A0A127VI33_9SPHI</name>
<dbReference type="AlphaFoldDB" id="A0A127VI33"/>
<dbReference type="Proteomes" id="UP000071561">
    <property type="component" value="Chromosome"/>
</dbReference>
<dbReference type="Gene3D" id="3.40.390.10">
    <property type="entry name" value="Collagenase (Catalytic Domain)"/>
    <property type="match status" value="1"/>
</dbReference>
<evidence type="ECO:0000313" key="2">
    <source>
        <dbReference type="Proteomes" id="UP000071561"/>
    </source>
</evidence>
<gene>
    <name evidence="1" type="ORF">AY601_3999</name>
</gene>
<accession>A0A127VI33</accession>
<evidence type="ECO:0008006" key="3">
    <source>
        <dbReference type="Google" id="ProtNLM"/>
    </source>
</evidence>
<proteinExistence type="predicted"/>
<reference evidence="1 2" key="1">
    <citation type="submission" date="2016-03" db="EMBL/GenBank/DDBJ databases">
        <title>Complete genome sequence of Pedobacter cryoconitis PAMC 27485.</title>
        <authorList>
            <person name="Lee J."/>
            <person name="Kim O.-S."/>
        </authorList>
    </citation>
    <scope>NUCLEOTIDE SEQUENCE [LARGE SCALE GENOMIC DNA]</scope>
    <source>
        <strain evidence="1 2">PAMC 27485</strain>
    </source>
</reference>
<dbReference type="SUPFAM" id="SSF55486">
    <property type="entry name" value="Metalloproteases ('zincins'), catalytic domain"/>
    <property type="match status" value="1"/>
</dbReference>
<keyword evidence="2" id="KW-1185">Reference proteome</keyword>
<dbReference type="PATRIC" id="fig|188932.3.peg.4154"/>
<evidence type="ECO:0000313" key="1">
    <source>
        <dbReference type="EMBL" id="AMQ00851.1"/>
    </source>
</evidence>
<protein>
    <recommendedName>
        <fullName evidence="3">Dual-action HEIGH metallo-peptidase</fullName>
    </recommendedName>
</protein>
<dbReference type="EMBL" id="CP014504">
    <property type="protein sequence ID" value="AMQ00851.1"/>
    <property type="molecule type" value="Genomic_DNA"/>
</dbReference>
<dbReference type="CDD" id="cd00257">
    <property type="entry name" value="beta-trefoil_FSCN-like"/>
    <property type="match status" value="1"/>
</dbReference>
<dbReference type="Pfam" id="PF12388">
    <property type="entry name" value="Peptidase_M57"/>
    <property type="match status" value="1"/>
</dbReference>
<dbReference type="PROSITE" id="PS51257">
    <property type="entry name" value="PROKAR_LIPOPROTEIN"/>
    <property type="match status" value="1"/>
</dbReference>